<feature type="compositionally biased region" description="Basic and acidic residues" evidence="1">
    <location>
        <begin position="1"/>
        <end position="18"/>
    </location>
</feature>
<dbReference type="AlphaFoldDB" id="A0A511T1D5"/>
<organism evidence="2 3">
    <name type="scientific">Myxococcus fulvus</name>
    <dbReference type="NCBI Taxonomy" id="33"/>
    <lineage>
        <taxon>Bacteria</taxon>
        <taxon>Pseudomonadati</taxon>
        <taxon>Myxococcota</taxon>
        <taxon>Myxococcia</taxon>
        <taxon>Myxococcales</taxon>
        <taxon>Cystobacterineae</taxon>
        <taxon>Myxococcaceae</taxon>
        <taxon>Myxococcus</taxon>
    </lineage>
</organism>
<gene>
    <name evidence="2" type="ORF">MFU01_29960</name>
</gene>
<dbReference type="EMBL" id="BJXR01000026">
    <property type="protein sequence ID" value="GEN07959.1"/>
    <property type="molecule type" value="Genomic_DNA"/>
</dbReference>
<feature type="region of interest" description="Disordered" evidence="1">
    <location>
        <begin position="78"/>
        <end position="97"/>
    </location>
</feature>
<protein>
    <submittedName>
        <fullName evidence="2">Uncharacterized protein</fullName>
    </submittedName>
</protein>
<evidence type="ECO:0000313" key="2">
    <source>
        <dbReference type="EMBL" id="GEN07959.1"/>
    </source>
</evidence>
<dbReference type="Proteomes" id="UP000321514">
    <property type="component" value="Unassembled WGS sequence"/>
</dbReference>
<comment type="caution">
    <text evidence="2">The sequence shown here is derived from an EMBL/GenBank/DDBJ whole genome shotgun (WGS) entry which is preliminary data.</text>
</comment>
<name>A0A511T1D5_MYXFU</name>
<feature type="region of interest" description="Disordered" evidence="1">
    <location>
        <begin position="1"/>
        <end position="20"/>
    </location>
</feature>
<evidence type="ECO:0000256" key="1">
    <source>
        <dbReference type="SAM" id="MobiDB-lite"/>
    </source>
</evidence>
<reference evidence="2 3" key="1">
    <citation type="submission" date="2019-07" db="EMBL/GenBank/DDBJ databases">
        <title>Whole genome shotgun sequence of Myxococcus fulvus NBRC 100333.</title>
        <authorList>
            <person name="Hosoyama A."/>
            <person name="Uohara A."/>
            <person name="Ohji S."/>
            <person name="Ichikawa N."/>
        </authorList>
    </citation>
    <scope>NUCLEOTIDE SEQUENCE [LARGE SCALE GENOMIC DNA]</scope>
    <source>
        <strain evidence="2 3">NBRC 100333</strain>
    </source>
</reference>
<accession>A0A511T1D5</accession>
<evidence type="ECO:0000313" key="3">
    <source>
        <dbReference type="Proteomes" id="UP000321514"/>
    </source>
</evidence>
<sequence length="97" mass="10252">MVWGKPRDDGPTWPRGDEDSTQALQTLREGRGPRGALEVAGRVERLWLGRGAPDVQTGGATSGALAVRWWDHVLPRGGRGGLRPALRHDAAGGPGPA</sequence>
<proteinExistence type="predicted"/>